<keyword evidence="2" id="KW-0472">Membrane</keyword>
<reference evidence="3" key="1">
    <citation type="submission" date="2023-08" db="EMBL/GenBank/DDBJ databases">
        <authorList>
            <person name="Audoor S."/>
            <person name="Bilcke G."/>
        </authorList>
    </citation>
    <scope>NUCLEOTIDE SEQUENCE</scope>
</reference>
<dbReference type="GO" id="GO:0016020">
    <property type="term" value="C:membrane"/>
    <property type="evidence" value="ECO:0007669"/>
    <property type="project" value="InterPro"/>
</dbReference>
<keyword evidence="2" id="KW-0812">Transmembrane</keyword>
<evidence type="ECO:0008006" key="5">
    <source>
        <dbReference type="Google" id="ProtNLM"/>
    </source>
</evidence>
<sequence length="485" mass="52854">MVITKIPWIISIRFVSGLGSHELAAAALSTTLCNVTGLSFSVGLSAALTTLTGQAKGELCSRFKNRDSESATTTPISVEPLTPLIFLFRGLIIQLAIVIPIGVWWLFGTERMLLALGQEHEVASMTDRYLKILAPGLWSYSVSWTLTAWVQAINSGGENLAIIPAKAAVLGLVFHVPFNWFFVNYMNMGYLGCAVATVCFQTIQPAYILYRLFGTKSARARVLVAMGVLDGTGISWKQELHLAVSSFQGFIQYGSLALPGIVVISEWWASEISIFLSGRLEPFPEVALGAMTIYQSINTFCFMFPVAFSVSASTRVANLLGRGFPIEAKFAGKNSIACAACASFGIGFALMIIPHGFFPALFAPNERDVTKETSKTIPLLAAYVFADGVQVAINGIVKGTGRQWVTVPIVLIAYWVVGVPLAYYLAFVRNDGTLCEDSYFCGVRGLVFGMTIGTWIHMILLAIAVWFTTDWHNEAVKAKHRVRSH</sequence>
<dbReference type="Pfam" id="PF01554">
    <property type="entry name" value="MatE"/>
    <property type="match status" value="3"/>
</dbReference>
<proteinExistence type="inferred from homology"/>
<feature type="transmembrane region" description="Helical" evidence="2">
    <location>
        <begin position="188"/>
        <end position="210"/>
    </location>
</feature>
<feature type="transmembrane region" description="Helical" evidence="2">
    <location>
        <begin position="336"/>
        <end position="357"/>
    </location>
</feature>
<name>A0AAD2FI58_9STRA</name>
<feature type="transmembrane region" description="Helical" evidence="2">
    <location>
        <begin position="86"/>
        <end position="107"/>
    </location>
</feature>
<feature type="transmembrane region" description="Helical" evidence="2">
    <location>
        <begin position="377"/>
        <end position="397"/>
    </location>
</feature>
<feature type="transmembrane region" description="Helical" evidence="2">
    <location>
        <begin position="160"/>
        <end position="182"/>
    </location>
</feature>
<dbReference type="InterPro" id="IPR002528">
    <property type="entry name" value="MATE_fam"/>
</dbReference>
<evidence type="ECO:0000256" key="1">
    <source>
        <dbReference type="ARBA" id="ARBA00010199"/>
    </source>
</evidence>
<dbReference type="NCBIfam" id="TIGR00797">
    <property type="entry name" value="matE"/>
    <property type="match status" value="1"/>
</dbReference>
<keyword evidence="4" id="KW-1185">Reference proteome</keyword>
<comment type="caution">
    <text evidence="3">The sequence shown here is derived from an EMBL/GenBank/DDBJ whole genome shotgun (WGS) entry which is preliminary data.</text>
</comment>
<dbReference type="Proteomes" id="UP001295423">
    <property type="component" value="Unassembled WGS sequence"/>
</dbReference>
<organism evidence="3 4">
    <name type="scientific">Cylindrotheca closterium</name>
    <dbReference type="NCBI Taxonomy" id="2856"/>
    <lineage>
        <taxon>Eukaryota</taxon>
        <taxon>Sar</taxon>
        <taxon>Stramenopiles</taxon>
        <taxon>Ochrophyta</taxon>
        <taxon>Bacillariophyta</taxon>
        <taxon>Bacillariophyceae</taxon>
        <taxon>Bacillariophycidae</taxon>
        <taxon>Bacillariales</taxon>
        <taxon>Bacillariaceae</taxon>
        <taxon>Cylindrotheca</taxon>
    </lineage>
</organism>
<evidence type="ECO:0000313" key="3">
    <source>
        <dbReference type="EMBL" id="CAJ1940579.1"/>
    </source>
</evidence>
<evidence type="ECO:0000313" key="4">
    <source>
        <dbReference type="Proteomes" id="UP001295423"/>
    </source>
</evidence>
<protein>
    <recommendedName>
        <fullName evidence="5">MATE efflux family protein</fullName>
    </recommendedName>
</protein>
<dbReference type="GO" id="GO:0015297">
    <property type="term" value="F:antiporter activity"/>
    <property type="evidence" value="ECO:0007669"/>
    <property type="project" value="InterPro"/>
</dbReference>
<feature type="transmembrane region" description="Helical" evidence="2">
    <location>
        <begin position="404"/>
        <end position="426"/>
    </location>
</feature>
<accession>A0AAD2FI58</accession>
<dbReference type="AlphaFoldDB" id="A0AAD2FI58"/>
<comment type="similarity">
    <text evidence="1">Belongs to the multi antimicrobial extrusion (MATE) (TC 2.A.66.1) family.</text>
</comment>
<keyword evidence="2" id="KW-1133">Transmembrane helix</keyword>
<gene>
    <name evidence="3" type="ORF">CYCCA115_LOCUS7100</name>
</gene>
<feature type="transmembrane region" description="Helical" evidence="2">
    <location>
        <begin position="446"/>
        <end position="467"/>
    </location>
</feature>
<dbReference type="PANTHER" id="PTHR11206">
    <property type="entry name" value="MULTIDRUG RESISTANCE PROTEIN"/>
    <property type="match status" value="1"/>
</dbReference>
<dbReference type="GO" id="GO:0042910">
    <property type="term" value="F:xenobiotic transmembrane transporter activity"/>
    <property type="evidence" value="ECO:0007669"/>
    <property type="project" value="InterPro"/>
</dbReference>
<dbReference type="EMBL" id="CAKOGP040000913">
    <property type="protein sequence ID" value="CAJ1940579.1"/>
    <property type="molecule type" value="Genomic_DNA"/>
</dbReference>
<feature type="transmembrane region" description="Helical" evidence="2">
    <location>
        <begin position="132"/>
        <end position="153"/>
    </location>
</feature>
<evidence type="ECO:0000256" key="2">
    <source>
        <dbReference type="SAM" id="Phobius"/>
    </source>
</evidence>